<dbReference type="InParanoid" id="A0A1Q3C9T6"/>
<comment type="caution">
    <text evidence="1">The sequence shown here is derived from an EMBL/GenBank/DDBJ whole genome shotgun (WGS) entry which is preliminary data.</text>
</comment>
<organism evidence="1 2">
    <name type="scientific">Cephalotus follicularis</name>
    <name type="common">Albany pitcher plant</name>
    <dbReference type="NCBI Taxonomy" id="3775"/>
    <lineage>
        <taxon>Eukaryota</taxon>
        <taxon>Viridiplantae</taxon>
        <taxon>Streptophyta</taxon>
        <taxon>Embryophyta</taxon>
        <taxon>Tracheophyta</taxon>
        <taxon>Spermatophyta</taxon>
        <taxon>Magnoliopsida</taxon>
        <taxon>eudicotyledons</taxon>
        <taxon>Gunneridae</taxon>
        <taxon>Pentapetalae</taxon>
        <taxon>rosids</taxon>
        <taxon>fabids</taxon>
        <taxon>Oxalidales</taxon>
        <taxon>Cephalotaceae</taxon>
        <taxon>Cephalotus</taxon>
    </lineage>
</organism>
<proteinExistence type="predicted"/>
<dbReference type="EMBL" id="BDDD01001533">
    <property type="protein sequence ID" value="GAV76841.1"/>
    <property type="molecule type" value="Genomic_DNA"/>
</dbReference>
<evidence type="ECO:0000313" key="2">
    <source>
        <dbReference type="Proteomes" id="UP000187406"/>
    </source>
</evidence>
<protein>
    <submittedName>
        <fullName evidence="1">Uncharacterized protein</fullName>
    </submittedName>
</protein>
<dbReference type="Proteomes" id="UP000187406">
    <property type="component" value="Unassembled WGS sequence"/>
</dbReference>
<name>A0A1Q3C9T6_CEPFO</name>
<dbReference type="AlphaFoldDB" id="A0A1Q3C9T6"/>
<keyword evidence="2" id="KW-1185">Reference proteome</keyword>
<accession>A0A1Q3C9T6</accession>
<evidence type="ECO:0000313" key="1">
    <source>
        <dbReference type="EMBL" id="GAV76841.1"/>
    </source>
</evidence>
<reference evidence="2" key="1">
    <citation type="submission" date="2016-04" db="EMBL/GenBank/DDBJ databases">
        <title>Cephalotus genome sequencing.</title>
        <authorList>
            <person name="Fukushima K."/>
            <person name="Hasebe M."/>
            <person name="Fang X."/>
        </authorList>
    </citation>
    <scope>NUCLEOTIDE SEQUENCE [LARGE SCALE GENOMIC DNA]</scope>
    <source>
        <strain evidence="2">cv. St1</strain>
    </source>
</reference>
<sequence>MSFPISSSNLRVSPSRENTSSFVRDFEVNVVPLRPQLRCNLLVVYSSESEDKEDRLPITSIMEKANNNVVLLANRYRELCMILTDKEIEMIKLCETLPERETDLERVSAKNVRVSVENLALTKKSADVEEA</sequence>
<gene>
    <name evidence="1" type="ORF">CFOL_v3_20314</name>
</gene>